<keyword evidence="8" id="KW-1185">Reference proteome</keyword>
<evidence type="ECO:0000256" key="4">
    <source>
        <dbReference type="ARBA" id="ARBA00023242"/>
    </source>
</evidence>
<evidence type="ECO:0000256" key="5">
    <source>
        <dbReference type="SAM" id="MobiDB-lite"/>
    </source>
</evidence>
<feature type="compositionally biased region" description="Acidic residues" evidence="5">
    <location>
        <begin position="1"/>
        <end position="15"/>
    </location>
</feature>
<feature type="domain" description="SANT" evidence="6">
    <location>
        <begin position="174"/>
        <end position="226"/>
    </location>
</feature>
<dbReference type="EMBL" id="JAAARO010000014">
    <property type="protein sequence ID" value="KAF5736969.1"/>
    <property type="molecule type" value="Genomic_DNA"/>
</dbReference>
<feature type="region of interest" description="Disordered" evidence="5">
    <location>
        <begin position="1"/>
        <end position="25"/>
    </location>
</feature>
<dbReference type="OrthoDB" id="1634742at2759"/>
<gene>
    <name evidence="7" type="ORF">HS088_TW14G01124</name>
</gene>
<dbReference type="PROSITE" id="PS51293">
    <property type="entry name" value="SANT"/>
    <property type="match status" value="1"/>
</dbReference>
<dbReference type="InterPro" id="IPR057712">
    <property type="entry name" value="DUF7952"/>
</dbReference>
<feature type="compositionally biased region" description="Polar residues" evidence="5">
    <location>
        <begin position="450"/>
        <end position="468"/>
    </location>
</feature>
<dbReference type="InterPro" id="IPR056067">
    <property type="entry name" value="DUF7650"/>
</dbReference>
<evidence type="ECO:0000256" key="1">
    <source>
        <dbReference type="ARBA" id="ARBA00004123"/>
    </source>
</evidence>
<dbReference type="FunCoup" id="A0A7J7CSM6">
    <property type="interactions" value="1432"/>
</dbReference>
<keyword evidence="4" id="KW-0539">Nucleus</keyword>
<proteinExistence type="predicted"/>
<sequence>MDVDEVNYDEDSIEDESSRQVGVDGDPGAYPGIGDEHQVEIPPVMKKSDHLSLTNCSSDAEVLRCDFLKFLVGKPLSLVWICEKAKNIKREPGEFVGVATVLEEKDMPPLEYGCTRTKHIFTEGDESKAKVDTNIMSGDCVELRGPNEFFLRQDVKTEMLQNIGDKGYSLVPGYLDDTWSDREEASFLLGLYIFGKNLVQVKKFVETKSMGNILSFYYGKFYRSEKYCRWAGCRKISSSRRCIFGHKIFTGPRQQELSSRLLPRLSEQCQNTLEEVSKMFGEGKMSLEEYVVTLKAAVGLNALIEAVGIGNGKQDLTGIASEPLKSNQVGPARPEVPVGKACSYLTPLEIINFLTGDYRLSKARSNDLFWEAVWPRLLVRGWHSEQPNDNGCAAITTHSLVFLVPGIKKFSRRKLVKGNHYFNSVTDVLTKVASDPTLLELELEADKSYSSKGENGWTNGTNSVQDNSPDQHRHCYLKPRTPNRDTEVMKYTVVDTSLPAYGETFKVREMRSLPVELPNISTSRSQSVESDENSDGASSVAGGQHDKPKSRVLFDLNVAAVPNAEADDPSLMEMTGKHDEEGTKANEHCMPEISACMTQPSSMNSRRHSTRNRPPTARALEALAFGFLSLKPKRKSRDAFSPESSISRPHRARAKFSVMEDSITDVIDDVRGKSICNSNSEVQFDSMETKLT</sequence>
<accession>A0A7J7CSM6</accession>
<feature type="compositionally biased region" description="Polar residues" evidence="5">
    <location>
        <begin position="519"/>
        <end position="528"/>
    </location>
</feature>
<reference evidence="7 8" key="1">
    <citation type="journal article" date="2020" name="Nat. Commun.">
        <title>Genome of Tripterygium wilfordii and identification of cytochrome P450 involved in triptolide biosynthesis.</title>
        <authorList>
            <person name="Tu L."/>
            <person name="Su P."/>
            <person name="Zhang Z."/>
            <person name="Gao L."/>
            <person name="Wang J."/>
            <person name="Hu T."/>
            <person name="Zhou J."/>
            <person name="Zhang Y."/>
            <person name="Zhao Y."/>
            <person name="Liu Y."/>
            <person name="Song Y."/>
            <person name="Tong Y."/>
            <person name="Lu Y."/>
            <person name="Yang J."/>
            <person name="Xu C."/>
            <person name="Jia M."/>
            <person name="Peters R.J."/>
            <person name="Huang L."/>
            <person name="Gao W."/>
        </authorList>
    </citation>
    <scope>NUCLEOTIDE SEQUENCE [LARGE SCALE GENOMIC DNA]</scope>
    <source>
        <strain evidence="8">cv. XIE 37</strain>
        <tissue evidence="7">Leaf</tissue>
    </source>
</reference>
<dbReference type="SUPFAM" id="SSF46689">
    <property type="entry name" value="Homeodomain-like"/>
    <property type="match status" value="1"/>
</dbReference>
<dbReference type="FunFam" id="1.10.10.60:FF:000374">
    <property type="entry name" value="Arginine-glutamic acid dipeptide repeat protein"/>
    <property type="match status" value="1"/>
</dbReference>
<feature type="region of interest" description="Disordered" evidence="5">
    <location>
        <begin position="450"/>
        <end position="481"/>
    </location>
</feature>
<dbReference type="InterPro" id="IPR009057">
    <property type="entry name" value="Homeodomain-like_sf"/>
</dbReference>
<dbReference type="Gene3D" id="1.10.10.60">
    <property type="entry name" value="Homeodomain-like"/>
    <property type="match status" value="1"/>
</dbReference>
<evidence type="ECO:0000259" key="6">
    <source>
        <dbReference type="PROSITE" id="PS51293"/>
    </source>
</evidence>
<dbReference type="GO" id="GO:0003714">
    <property type="term" value="F:transcription corepressor activity"/>
    <property type="evidence" value="ECO:0007669"/>
    <property type="project" value="TreeGrafter"/>
</dbReference>
<organism evidence="7 8">
    <name type="scientific">Tripterygium wilfordii</name>
    <name type="common">Thunder God vine</name>
    <dbReference type="NCBI Taxonomy" id="458696"/>
    <lineage>
        <taxon>Eukaryota</taxon>
        <taxon>Viridiplantae</taxon>
        <taxon>Streptophyta</taxon>
        <taxon>Embryophyta</taxon>
        <taxon>Tracheophyta</taxon>
        <taxon>Spermatophyta</taxon>
        <taxon>Magnoliopsida</taxon>
        <taxon>eudicotyledons</taxon>
        <taxon>Gunneridae</taxon>
        <taxon>Pentapetalae</taxon>
        <taxon>rosids</taxon>
        <taxon>fabids</taxon>
        <taxon>Celastrales</taxon>
        <taxon>Celastraceae</taxon>
        <taxon>Tripterygium</taxon>
    </lineage>
</organism>
<evidence type="ECO:0000313" key="8">
    <source>
        <dbReference type="Proteomes" id="UP000593562"/>
    </source>
</evidence>
<dbReference type="PANTHER" id="PTHR13859:SF34">
    <property type="entry name" value="SANT DOMAIN-CONTAINING PROTEIN"/>
    <property type="match status" value="1"/>
</dbReference>
<comment type="subcellular location">
    <subcellularLocation>
        <location evidence="1">Nucleus</location>
    </subcellularLocation>
</comment>
<dbReference type="PANTHER" id="PTHR13859">
    <property type="entry name" value="ATROPHIN-RELATED"/>
    <property type="match status" value="1"/>
</dbReference>
<dbReference type="InterPro" id="IPR017884">
    <property type="entry name" value="SANT_dom"/>
</dbReference>
<dbReference type="Pfam" id="PF25826">
    <property type="entry name" value="DUF7952"/>
    <property type="match status" value="1"/>
</dbReference>
<evidence type="ECO:0000313" key="7">
    <source>
        <dbReference type="EMBL" id="KAF5736969.1"/>
    </source>
</evidence>
<dbReference type="AlphaFoldDB" id="A0A7J7CSM6"/>
<evidence type="ECO:0000256" key="3">
    <source>
        <dbReference type="ARBA" id="ARBA00023163"/>
    </source>
</evidence>
<dbReference type="GO" id="GO:0005634">
    <property type="term" value="C:nucleus"/>
    <property type="evidence" value="ECO:0007669"/>
    <property type="project" value="UniProtKB-SubCell"/>
</dbReference>
<dbReference type="InParanoid" id="A0A7J7CSM6"/>
<name>A0A7J7CSM6_TRIWF</name>
<evidence type="ECO:0000256" key="2">
    <source>
        <dbReference type="ARBA" id="ARBA00023015"/>
    </source>
</evidence>
<dbReference type="Proteomes" id="UP000593562">
    <property type="component" value="Unassembled WGS sequence"/>
</dbReference>
<protein>
    <recommendedName>
        <fullName evidence="6">SANT domain-containing protein</fullName>
    </recommendedName>
</protein>
<comment type="caution">
    <text evidence="7">The sequence shown here is derived from an EMBL/GenBank/DDBJ whole genome shotgun (WGS) entry which is preliminary data.</text>
</comment>
<feature type="region of interest" description="Disordered" evidence="5">
    <location>
        <begin position="517"/>
        <end position="549"/>
    </location>
</feature>
<dbReference type="Pfam" id="PF24662">
    <property type="entry name" value="DUF7650"/>
    <property type="match status" value="1"/>
</dbReference>
<keyword evidence="2" id="KW-0805">Transcription regulation</keyword>
<keyword evidence="3" id="KW-0804">Transcription</keyword>